<feature type="domain" description="CBS" evidence="1">
    <location>
        <begin position="15"/>
        <end position="73"/>
    </location>
</feature>
<accession>A0A382LU79</accession>
<dbReference type="PANTHER" id="PTHR42745">
    <property type="match status" value="1"/>
</dbReference>
<sequence>VTELNHSFEVQDVALSLEQAVVLRPTDMFRKAVEQMSKKRLGIVCIVDDENAFVGVFTDGDIRRLLLLDHKPIAALFAEDISRHMTRDPKTAAPNMKLEKAISLMEHTDVYDLPVVDRDGRLTGVLHMHAAIKNLLGL</sequence>
<feature type="domain" description="CBS" evidence="1">
    <location>
        <begin position="85"/>
        <end position="138"/>
    </location>
</feature>
<dbReference type="SMART" id="SM00116">
    <property type="entry name" value="CBS"/>
    <property type="match status" value="2"/>
</dbReference>
<dbReference type="EMBL" id="UINC01089172">
    <property type="protein sequence ID" value="SVC40033.1"/>
    <property type="molecule type" value="Genomic_DNA"/>
</dbReference>
<proteinExistence type="predicted"/>
<dbReference type="InterPro" id="IPR000644">
    <property type="entry name" value="CBS_dom"/>
</dbReference>
<gene>
    <name evidence="2" type="ORF">METZ01_LOCUS292887</name>
</gene>
<feature type="non-terminal residue" evidence="2">
    <location>
        <position position="1"/>
    </location>
</feature>
<dbReference type="AlphaFoldDB" id="A0A382LU79"/>
<reference evidence="2" key="1">
    <citation type="submission" date="2018-05" db="EMBL/GenBank/DDBJ databases">
        <authorList>
            <person name="Lanie J.A."/>
            <person name="Ng W.-L."/>
            <person name="Kazmierczak K.M."/>
            <person name="Andrzejewski T.M."/>
            <person name="Davidsen T.M."/>
            <person name="Wayne K.J."/>
            <person name="Tettelin H."/>
            <person name="Glass J.I."/>
            <person name="Rusch D."/>
            <person name="Podicherti R."/>
            <person name="Tsui H.-C.T."/>
            <person name="Winkler M.E."/>
        </authorList>
    </citation>
    <scope>NUCLEOTIDE SEQUENCE</scope>
</reference>
<dbReference type="InterPro" id="IPR050986">
    <property type="entry name" value="GutQ/KpsF_isomerases"/>
</dbReference>
<dbReference type="Gene3D" id="3.10.580.10">
    <property type="entry name" value="CBS-domain"/>
    <property type="match status" value="1"/>
</dbReference>
<evidence type="ECO:0000313" key="2">
    <source>
        <dbReference type="EMBL" id="SVC40033.1"/>
    </source>
</evidence>
<name>A0A382LU79_9ZZZZ</name>
<dbReference type="InterPro" id="IPR046342">
    <property type="entry name" value="CBS_dom_sf"/>
</dbReference>
<organism evidence="2">
    <name type="scientific">marine metagenome</name>
    <dbReference type="NCBI Taxonomy" id="408172"/>
    <lineage>
        <taxon>unclassified sequences</taxon>
        <taxon>metagenomes</taxon>
        <taxon>ecological metagenomes</taxon>
    </lineage>
</organism>
<dbReference type="PANTHER" id="PTHR42745:SF1">
    <property type="entry name" value="ARABINOSE 5-PHOSPHATE ISOMERASE KDSD"/>
    <property type="match status" value="1"/>
</dbReference>
<dbReference type="SUPFAM" id="SSF54631">
    <property type="entry name" value="CBS-domain pair"/>
    <property type="match status" value="1"/>
</dbReference>
<dbReference type="PROSITE" id="PS51371">
    <property type="entry name" value="CBS"/>
    <property type="match status" value="2"/>
</dbReference>
<dbReference type="Pfam" id="PF00571">
    <property type="entry name" value="CBS"/>
    <property type="match status" value="2"/>
</dbReference>
<evidence type="ECO:0000259" key="1">
    <source>
        <dbReference type="PROSITE" id="PS51371"/>
    </source>
</evidence>
<protein>
    <recommendedName>
        <fullName evidence="1">CBS domain-containing protein</fullName>
    </recommendedName>
</protein>